<dbReference type="Proteomes" id="UP001526076">
    <property type="component" value="Unassembled WGS sequence"/>
</dbReference>
<comment type="caution">
    <text evidence="1">The sequence shown here is derived from an EMBL/GenBank/DDBJ whole genome shotgun (WGS) entry which is preliminary data.</text>
</comment>
<feature type="non-terminal residue" evidence="1">
    <location>
        <position position="1"/>
    </location>
</feature>
<organism evidence="1 2">
    <name type="scientific">Streptococcus anginosus</name>
    <dbReference type="NCBI Taxonomy" id="1328"/>
    <lineage>
        <taxon>Bacteria</taxon>
        <taxon>Bacillati</taxon>
        <taxon>Bacillota</taxon>
        <taxon>Bacilli</taxon>
        <taxon>Lactobacillales</taxon>
        <taxon>Streptococcaceae</taxon>
        <taxon>Streptococcus</taxon>
        <taxon>Streptococcus anginosus group</taxon>
    </lineage>
</organism>
<gene>
    <name evidence="1" type="ORF">OJ597_12060</name>
</gene>
<proteinExistence type="predicted"/>
<name>A0ABT3ECE8_STRAP</name>
<dbReference type="InterPro" id="IPR046348">
    <property type="entry name" value="SIS_dom_sf"/>
</dbReference>
<keyword evidence="2" id="KW-1185">Reference proteome</keyword>
<evidence type="ECO:0000313" key="2">
    <source>
        <dbReference type="Proteomes" id="UP001526076"/>
    </source>
</evidence>
<protein>
    <submittedName>
        <fullName evidence="1">Uncharacterized protein</fullName>
    </submittedName>
</protein>
<reference evidence="1 2" key="1">
    <citation type="submission" date="2022-10" db="EMBL/GenBank/DDBJ databases">
        <title>Comparative genomic study of S. anginosus.</title>
        <authorList>
            <person name="Prasad A."/>
            <person name="Ene A."/>
            <person name="Jablonska S."/>
            <person name="Du J."/>
            <person name="Wolfe A.J."/>
            <person name="Putonti C."/>
        </authorList>
    </citation>
    <scope>NUCLEOTIDE SEQUENCE [LARGE SCALE GENOMIC DNA]</scope>
    <source>
        <strain evidence="1 2">UMB9231</strain>
    </source>
</reference>
<sequence length="69" mass="7482">RLVWVFGKAPHGMPAQIAATGAELHESELDPMADLIIAQRVAVARAEAKGLNPDTPRHLTRSVILDEDN</sequence>
<dbReference type="EMBL" id="JAPAHU010000158">
    <property type="protein sequence ID" value="MCW1043107.1"/>
    <property type="molecule type" value="Genomic_DNA"/>
</dbReference>
<evidence type="ECO:0000313" key="1">
    <source>
        <dbReference type="EMBL" id="MCW1043107.1"/>
    </source>
</evidence>
<dbReference type="Gene3D" id="3.40.50.10490">
    <property type="entry name" value="Glucose-6-phosphate isomerase like protein, domain 1"/>
    <property type="match status" value="1"/>
</dbReference>
<accession>A0ABT3ECE8</accession>
<dbReference type="SUPFAM" id="SSF53697">
    <property type="entry name" value="SIS domain"/>
    <property type="match status" value="1"/>
</dbReference>